<reference evidence="3" key="2">
    <citation type="submission" date="2021-10" db="EMBL/GenBank/DDBJ databases">
        <title>Phylogenomics reveals ancestral predisposition of the termite-cultivated fungus Termitomyces towards a domesticated lifestyle.</title>
        <authorList>
            <person name="Auxier B."/>
            <person name="Grum-Grzhimaylo A."/>
            <person name="Cardenas M.E."/>
            <person name="Lodge J.D."/>
            <person name="Laessoe T."/>
            <person name="Pedersen O."/>
            <person name="Smith M.E."/>
            <person name="Kuyper T.W."/>
            <person name="Franco-Molano E.A."/>
            <person name="Baroni T.J."/>
            <person name="Aanen D.K."/>
        </authorList>
    </citation>
    <scope>NUCLEOTIDE SEQUENCE</scope>
    <source>
        <strain evidence="3">AP01</strain>
        <tissue evidence="3">Mycelium</tissue>
    </source>
</reference>
<accession>A0A9P7G3A0</accession>
<evidence type="ECO:0000313" key="4">
    <source>
        <dbReference type="Proteomes" id="UP000775547"/>
    </source>
</evidence>
<sequence length="303" mass="32802">MQLISSSKLYALVFVLSAVTLAVEAGPVPVKKAVAPPATKGNGATGTSPPKTSSLHHNVCKPRKGPVKYKPIPKGKKEFPRKGQAGAATGKPAAGSVQKGPPAASKPKEGKKKRADFSDEAELFARAYTPAQATGKIKLYHGAEQDITAVDLSKSSQGGDFSNGPSFYLTDRERAALQFACLSNSVFYLDTQAEIDAAEMYVIEFEWDGAGANIHTFTGTGDADWKGYQEWIEKCDTNDKYSKIHDKDMVVGPMQKEIDQIRGITNNFWQYVVMNADAAKTHLRRVGSKKLKCEPQGRGGNFD</sequence>
<keyword evidence="2" id="KW-0732">Signal</keyword>
<reference evidence="3" key="1">
    <citation type="submission" date="2020-07" db="EMBL/GenBank/DDBJ databases">
        <authorList>
            <person name="Nieuwenhuis M."/>
            <person name="Van De Peppel L.J.J."/>
        </authorList>
    </citation>
    <scope>NUCLEOTIDE SEQUENCE</scope>
    <source>
        <strain evidence="3">AP01</strain>
        <tissue evidence="3">Mycelium</tissue>
    </source>
</reference>
<protein>
    <submittedName>
        <fullName evidence="3">Uncharacterized protein</fullName>
    </submittedName>
</protein>
<feature type="signal peptide" evidence="2">
    <location>
        <begin position="1"/>
        <end position="25"/>
    </location>
</feature>
<name>A0A9P7G3A0_9AGAR</name>
<keyword evidence="4" id="KW-1185">Reference proteome</keyword>
<comment type="caution">
    <text evidence="3">The sequence shown here is derived from an EMBL/GenBank/DDBJ whole genome shotgun (WGS) entry which is preliminary data.</text>
</comment>
<gene>
    <name evidence="3" type="ORF">DXG03_005534</name>
</gene>
<evidence type="ECO:0000256" key="1">
    <source>
        <dbReference type="SAM" id="MobiDB-lite"/>
    </source>
</evidence>
<dbReference type="AlphaFoldDB" id="A0A9P7G3A0"/>
<dbReference type="Proteomes" id="UP000775547">
    <property type="component" value="Unassembled WGS sequence"/>
</dbReference>
<proteinExistence type="predicted"/>
<evidence type="ECO:0000313" key="3">
    <source>
        <dbReference type="EMBL" id="KAG5641313.1"/>
    </source>
</evidence>
<dbReference type="OrthoDB" id="3059243at2759"/>
<dbReference type="Pfam" id="PF13151">
    <property type="entry name" value="DUF3990"/>
    <property type="match status" value="1"/>
</dbReference>
<feature type="compositionally biased region" description="Basic residues" evidence="1">
    <location>
        <begin position="58"/>
        <end position="74"/>
    </location>
</feature>
<dbReference type="EMBL" id="JABCKV010000339">
    <property type="protein sequence ID" value="KAG5641313.1"/>
    <property type="molecule type" value="Genomic_DNA"/>
</dbReference>
<organism evidence="3 4">
    <name type="scientific">Asterophora parasitica</name>
    <dbReference type="NCBI Taxonomy" id="117018"/>
    <lineage>
        <taxon>Eukaryota</taxon>
        <taxon>Fungi</taxon>
        <taxon>Dikarya</taxon>
        <taxon>Basidiomycota</taxon>
        <taxon>Agaricomycotina</taxon>
        <taxon>Agaricomycetes</taxon>
        <taxon>Agaricomycetidae</taxon>
        <taxon>Agaricales</taxon>
        <taxon>Tricholomatineae</taxon>
        <taxon>Lyophyllaceae</taxon>
        <taxon>Asterophora</taxon>
    </lineage>
</organism>
<feature type="chain" id="PRO_5040145962" evidence="2">
    <location>
        <begin position="26"/>
        <end position="303"/>
    </location>
</feature>
<dbReference type="InterPro" id="IPR025051">
    <property type="entry name" value="DUF3990"/>
</dbReference>
<evidence type="ECO:0000256" key="2">
    <source>
        <dbReference type="SAM" id="SignalP"/>
    </source>
</evidence>
<feature type="compositionally biased region" description="Polar residues" evidence="1">
    <location>
        <begin position="45"/>
        <end position="56"/>
    </location>
</feature>
<feature type="region of interest" description="Disordered" evidence="1">
    <location>
        <begin position="32"/>
        <end position="116"/>
    </location>
</feature>